<keyword evidence="2" id="KW-1185">Reference proteome</keyword>
<sequence length="92" mass="9737">MHLTNNLCRVATSLGARDLLGLNTNIVLWNLVETGAAITAACLPTLRPLLQGFSPESVIGNILLALSLRSQARSNTNQGYSDAALQGDSMDL</sequence>
<accession>A0A9P7YG52</accession>
<dbReference type="Proteomes" id="UP000824998">
    <property type="component" value="Unassembled WGS sequence"/>
</dbReference>
<proteinExistence type="predicted"/>
<reference evidence="1" key="1">
    <citation type="journal article" date="2021" name="IMA Fungus">
        <title>Genomic characterization of three marine fungi, including Emericellopsis atlantica sp. nov. with signatures of a generalist lifestyle and marine biomass degradation.</title>
        <authorList>
            <person name="Hagestad O.C."/>
            <person name="Hou L."/>
            <person name="Andersen J.H."/>
            <person name="Hansen E.H."/>
            <person name="Altermark B."/>
            <person name="Li C."/>
            <person name="Kuhnert E."/>
            <person name="Cox R.J."/>
            <person name="Crous P.W."/>
            <person name="Spatafora J.W."/>
            <person name="Lail K."/>
            <person name="Amirebrahimi M."/>
            <person name="Lipzen A."/>
            <person name="Pangilinan J."/>
            <person name="Andreopoulos W."/>
            <person name="Hayes R.D."/>
            <person name="Ng V."/>
            <person name="Grigoriev I.V."/>
            <person name="Jackson S.A."/>
            <person name="Sutton T.D.S."/>
            <person name="Dobson A.D.W."/>
            <person name="Rama T."/>
        </authorList>
    </citation>
    <scope>NUCLEOTIDE SEQUENCE</scope>
    <source>
        <strain evidence="1">TRa018bII</strain>
    </source>
</reference>
<name>A0A9P7YG52_9HELO</name>
<gene>
    <name evidence="1" type="ORF">BJ875DRAFT_466319</name>
</gene>
<evidence type="ECO:0000313" key="1">
    <source>
        <dbReference type="EMBL" id="KAG9232607.1"/>
    </source>
</evidence>
<dbReference type="AlphaFoldDB" id="A0A9P7YG52"/>
<protein>
    <submittedName>
        <fullName evidence="1">Uncharacterized protein</fullName>
    </submittedName>
</protein>
<dbReference type="OrthoDB" id="5393606at2759"/>
<evidence type="ECO:0000313" key="2">
    <source>
        <dbReference type="Proteomes" id="UP000824998"/>
    </source>
</evidence>
<dbReference type="EMBL" id="MU251540">
    <property type="protein sequence ID" value="KAG9232607.1"/>
    <property type="molecule type" value="Genomic_DNA"/>
</dbReference>
<organism evidence="1 2">
    <name type="scientific">Amylocarpus encephaloides</name>
    <dbReference type="NCBI Taxonomy" id="45428"/>
    <lineage>
        <taxon>Eukaryota</taxon>
        <taxon>Fungi</taxon>
        <taxon>Dikarya</taxon>
        <taxon>Ascomycota</taxon>
        <taxon>Pezizomycotina</taxon>
        <taxon>Leotiomycetes</taxon>
        <taxon>Helotiales</taxon>
        <taxon>Helotiales incertae sedis</taxon>
        <taxon>Amylocarpus</taxon>
    </lineage>
</organism>
<comment type="caution">
    <text evidence="1">The sequence shown here is derived from an EMBL/GenBank/DDBJ whole genome shotgun (WGS) entry which is preliminary data.</text>
</comment>